<evidence type="ECO:0000259" key="4">
    <source>
        <dbReference type="PROSITE" id="PS50102"/>
    </source>
</evidence>
<gene>
    <name evidence="5" type="ORF">PCAMFM013_S029g000062</name>
</gene>
<evidence type="ECO:0000256" key="3">
    <source>
        <dbReference type="SAM" id="MobiDB-lite"/>
    </source>
</evidence>
<dbReference type="Proteomes" id="UP000053732">
    <property type="component" value="Unassembled WGS sequence"/>
</dbReference>
<dbReference type="SUPFAM" id="SSF54928">
    <property type="entry name" value="RNA-binding domain, RBD"/>
    <property type="match status" value="1"/>
</dbReference>
<dbReference type="InterPro" id="IPR035979">
    <property type="entry name" value="RBD_domain_sf"/>
</dbReference>
<accession>A0A0G4PR99</accession>
<dbReference type="EMBL" id="HG793162">
    <property type="protein sequence ID" value="CRL28646.1"/>
    <property type="molecule type" value="Genomic_DNA"/>
</dbReference>
<evidence type="ECO:0000256" key="1">
    <source>
        <dbReference type="ARBA" id="ARBA00022884"/>
    </source>
</evidence>
<feature type="compositionally biased region" description="Basic residues" evidence="3">
    <location>
        <begin position="277"/>
        <end position="286"/>
    </location>
</feature>
<dbReference type="PROSITE" id="PS50102">
    <property type="entry name" value="RRM"/>
    <property type="match status" value="1"/>
</dbReference>
<organism evidence="5 6">
    <name type="scientific">Penicillium camemberti (strain FM 013)</name>
    <dbReference type="NCBI Taxonomy" id="1429867"/>
    <lineage>
        <taxon>Eukaryota</taxon>
        <taxon>Fungi</taxon>
        <taxon>Dikarya</taxon>
        <taxon>Ascomycota</taxon>
        <taxon>Pezizomycotina</taxon>
        <taxon>Eurotiomycetes</taxon>
        <taxon>Eurotiomycetidae</taxon>
        <taxon>Eurotiales</taxon>
        <taxon>Aspergillaceae</taxon>
        <taxon>Penicillium</taxon>
    </lineage>
</organism>
<dbReference type="InterPro" id="IPR025715">
    <property type="entry name" value="FoP_C"/>
</dbReference>
<keyword evidence="1 2" id="KW-0694">RNA-binding</keyword>
<dbReference type="Pfam" id="PF13865">
    <property type="entry name" value="FoP_duplication"/>
    <property type="match status" value="1"/>
</dbReference>
<dbReference type="InterPro" id="IPR012677">
    <property type="entry name" value="Nucleotide-bd_a/b_plait_sf"/>
</dbReference>
<dbReference type="Pfam" id="PF00076">
    <property type="entry name" value="RRM_1"/>
    <property type="match status" value="1"/>
</dbReference>
<reference evidence="5 6" key="1">
    <citation type="journal article" date="2014" name="Nat. Commun.">
        <title>Multiple recent horizontal transfers of a large genomic region in cheese making fungi.</title>
        <authorList>
            <person name="Cheeseman K."/>
            <person name="Ropars J."/>
            <person name="Renault P."/>
            <person name="Dupont J."/>
            <person name="Gouzy J."/>
            <person name="Branca A."/>
            <person name="Abraham A.L."/>
            <person name="Ceppi M."/>
            <person name="Conseiller E."/>
            <person name="Debuchy R."/>
            <person name="Malagnac F."/>
            <person name="Goarin A."/>
            <person name="Silar P."/>
            <person name="Lacoste S."/>
            <person name="Sallet E."/>
            <person name="Bensimon A."/>
            <person name="Giraud T."/>
            <person name="Brygoo Y."/>
        </authorList>
    </citation>
    <scope>NUCLEOTIDE SEQUENCE [LARGE SCALE GENOMIC DNA]</scope>
    <source>
        <strain evidence="6">FM 013</strain>
    </source>
</reference>
<dbReference type="STRING" id="1429867.A0A0G4PR99"/>
<dbReference type="GO" id="GO:0005634">
    <property type="term" value="C:nucleus"/>
    <property type="evidence" value="ECO:0007669"/>
    <property type="project" value="TreeGrafter"/>
</dbReference>
<dbReference type="Gene3D" id="3.30.70.330">
    <property type="match status" value="1"/>
</dbReference>
<feature type="region of interest" description="Disordered" evidence="3">
    <location>
        <begin position="135"/>
        <end position="158"/>
    </location>
</feature>
<feature type="domain" description="RRM" evidence="4">
    <location>
        <begin position="161"/>
        <end position="238"/>
    </location>
</feature>
<evidence type="ECO:0000313" key="6">
    <source>
        <dbReference type="Proteomes" id="UP000053732"/>
    </source>
</evidence>
<dbReference type="PANTHER" id="PTHR19965">
    <property type="entry name" value="RNA AND EXPORT FACTOR BINDING PROTEIN"/>
    <property type="match status" value="1"/>
</dbReference>
<proteinExistence type="predicted"/>
<dbReference type="GO" id="GO:0003729">
    <property type="term" value="F:mRNA binding"/>
    <property type="evidence" value="ECO:0007669"/>
    <property type="project" value="TreeGrafter"/>
</dbReference>
<name>A0A0G4PR99_PENC3</name>
<dbReference type="AlphaFoldDB" id="A0A0G4PR99"/>
<dbReference type="SMART" id="SM00360">
    <property type="entry name" value="RRM"/>
    <property type="match status" value="1"/>
</dbReference>
<evidence type="ECO:0000313" key="5">
    <source>
        <dbReference type="EMBL" id="CRL28646.1"/>
    </source>
</evidence>
<feature type="compositionally biased region" description="Basic and acidic residues" evidence="3">
    <location>
        <begin position="238"/>
        <end position="269"/>
    </location>
</feature>
<dbReference type="InterPro" id="IPR051229">
    <property type="entry name" value="ALYREF_mRNA_export"/>
</dbReference>
<feature type="compositionally biased region" description="Basic residues" evidence="3">
    <location>
        <begin position="308"/>
        <end position="321"/>
    </location>
</feature>
<dbReference type="InterPro" id="IPR000504">
    <property type="entry name" value="RRM_dom"/>
</dbReference>
<sequence length="395" mass="43575">MDRSLDEIIAEDTVRLQRAMKPPKPTTDSLHCSGTLVAPQAVVVVLVVTTTPAVATSAMASERSALLSLCEFSSCSVPIVASPLDRWRLANEHATAKIWKRTLHGISSDLELTLSLFDNNSHTLQTVDWVHDKFDDDRSRPSRGGRRGRDGPDSDRSSTLTKVRVDNLHYDITETDLDDLFGRIGPVSELTVSYDRAGRSEGVAYITYARLKDAHTSIQEYDGANAKGQPIRLSLIPGRRDRNPLDSAHRPRSSLMDRVERPRDDRSMSPEDNADGRRRRGGGSRAHRSDVTKPAPDNIDRYVPGQRSHQRSPNRRGGGRRGGRDNRSQQTDGSNRRSNARPRKTQEELDQEMEDYWGGANNGGGEAAAPAQDTPQQTAPAPSAPAADDDIDMIE</sequence>
<dbReference type="CDD" id="cd12418">
    <property type="entry name" value="RRM_Aly_REF_like"/>
    <property type="match status" value="1"/>
</dbReference>
<dbReference type="PANTHER" id="PTHR19965:SF82">
    <property type="entry name" value="THO COMPLEX SUBUNIT 4"/>
    <property type="match status" value="1"/>
</dbReference>
<feature type="compositionally biased region" description="Basic and acidic residues" evidence="3">
    <location>
        <begin position="147"/>
        <end position="156"/>
    </location>
</feature>
<protein>
    <submittedName>
        <fullName evidence="5">Nucleotide-binding, alpha-beta plait</fullName>
    </submittedName>
</protein>
<feature type="compositionally biased region" description="Low complexity" evidence="3">
    <location>
        <begin position="367"/>
        <end position="386"/>
    </location>
</feature>
<keyword evidence="6" id="KW-1185">Reference proteome</keyword>
<feature type="region of interest" description="Disordered" evidence="3">
    <location>
        <begin position="233"/>
        <end position="395"/>
    </location>
</feature>
<feature type="compositionally biased region" description="Polar residues" evidence="3">
    <location>
        <begin position="328"/>
        <end position="337"/>
    </location>
</feature>
<dbReference type="SMART" id="SM01218">
    <property type="entry name" value="FoP_duplication"/>
    <property type="match status" value="1"/>
</dbReference>
<evidence type="ECO:0000256" key="2">
    <source>
        <dbReference type="PROSITE-ProRule" id="PRU00176"/>
    </source>
</evidence>